<evidence type="ECO:0000313" key="2">
    <source>
        <dbReference type="Proteomes" id="UP000068164"/>
    </source>
</evidence>
<proteinExistence type="predicted"/>
<dbReference type="AlphaFoldDB" id="A0A109JB71"/>
<organism evidence="1 2">
    <name type="scientific">Rhizobium altiplani</name>
    <dbReference type="NCBI Taxonomy" id="1864509"/>
    <lineage>
        <taxon>Bacteria</taxon>
        <taxon>Pseudomonadati</taxon>
        <taxon>Pseudomonadota</taxon>
        <taxon>Alphaproteobacteria</taxon>
        <taxon>Hyphomicrobiales</taxon>
        <taxon>Rhizobiaceae</taxon>
        <taxon>Rhizobium/Agrobacterium group</taxon>
        <taxon>Rhizobium</taxon>
    </lineage>
</organism>
<sequence>MTVIHRPSPNDRVSYLYQSFLRDGSVAFDDFPDLIQQRLDAAFGRRNEKLAVVLSHILAQKSKPSAMFVILVFSPESSRPRTARNFLIAGKTLRSCTSFEALVTTKSSA</sequence>
<accession>A0A109JB71</accession>
<comment type="caution">
    <text evidence="1">The sequence shown here is derived from an EMBL/GenBank/DDBJ whole genome shotgun (WGS) entry which is preliminary data.</text>
</comment>
<gene>
    <name evidence="1" type="ORF">AS026_15580</name>
</gene>
<dbReference type="EMBL" id="LNCD01000114">
    <property type="protein sequence ID" value="KWV45728.1"/>
    <property type="molecule type" value="Genomic_DNA"/>
</dbReference>
<keyword evidence="2" id="KW-1185">Reference proteome</keyword>
<reference evidence="1 2" key="1">
    <citation type="submission" date="2015-11" db="EMBL/GenBank/DDBJ databases">
        <title>Draft Genome Sequence of the Strain BR 10423 (Rhizobium sp.) isolated from nodules of Mimosa pudica.</title>
        <authorList>
            <person name="Barauna A.C."/>
            <person name="Zilli J.E."/>
            <person name="Simoes-Araujo J.L."/>
            <person name="Reis V.M."/>
            <person name="James E.K."/>
            <person name="Reis F.B.Jr."/>
            <person name="Rouws L.F."/>
            <person name="Passos S.R."/>
            <person name="Gois S.R."/>
        </authorList>
    </citation>
    <scope>NUCLEOTIDE SEQUENCE [LARGE SCALE GENOMIC DNA]</scope>
    <source>
        <strain evidence="1 2">BR10423</strain>
    </source>
</reference>
<evidence type="ECO:0000313" key="1">
    <source>
        <dbReference type="EMBL" id="KWV45728.1"/>
    </source>
</evidence>
<name>A0A109JB71_9HYPH</name>
<protein>
    <submittedName>
        <fullName evidence="1">Uncharacterized protein</fullName>
    </submittedName>
</protein>
<dbReference type="Proteomes" id="UP000068164">
    <property type="component" value="Unassembled WGS sequence"/>
</dbReference>